<keyword evidence="3" id="KW-1185">Reference proteome</keyword>
<dbReference type="CDD" id="cd03139">
    <property type="entry name" value="GATase1_PfpI_2"/>
    <property type="match status" value="1"/>
</dbReference>
<evidence type="ECO:0000259" key="1">
    <source>
        <dbReference type="Pfam" id="PF01965"/>
    </source>
</evidence>
<proteinExistence type="predicted"/>
<reference evidence="2" key="1">
    <citation type="submission" date="2022-03" db="EMBL/GenBank/DDBJ databases">
        <title>Genomic Encyclopedia of Type Strains, Phase III (KMG-III): the genomes of soil and plant-associated and newly described type strains.</title>
        <authorList>
            <person name="Whitman W."/>
        </authorList>
    </citation>
    <scope>NUCLEOTIDE SEQUENCE</scope>
    <source>
        <strain evidence="2">ANL 6-2</strain>
    </source>
</reference>
<evidence type="ECO:0000313" key="3">
    <source>
        <dbReference type="Proteomes" id="UP001205843"/>
    </source>
</evidence>
<dbReference type="InterPro" id="IPR052158">
    <property type="entry name" value="INH-QAR"/>
</dbReference>
<protein>
    <submittedName>
        <fullName evidence="2">Transcriptional regulator GlxA family with amidase domain</fullName>
    </submittedName>
</protein>
<dbReference type="Pfam" id="PF01965">
    <property type="entry name" value="DJ-1_PfpI"/>
    <property type="match status" value="1"/>
</dbReference>
<dbReference type="EMBL" id="JALJXV010000004">
    <property type="protein sequence ID" value="MCP1674839.1"/>
    <property type="molecule type" value="Genomic_DNA"/>
</dbReference>
<evidence type="ECO:0000313" key="2">
    <source>
        <dbReference type="EMBL" id="MCP1674839.1"/>
    </source>
</evidence>
<name>A0AAE3KBJ5_9GAMM</name>
<dbReference type="PANTHER" id="PTHR43130">
    <property type="entry name" value="ARAC-FAMILY TRANSCRIPTIONAL REGULATOR"/>
    <property type="match status" value="1"/>
</dbReference>
<feature type="domain" description="DJ-1/PfpI" evidence="1">
    <location>
        <begin position="9"/>
        <end position="177"/>
    </location>
</feature>
<dbReference type="InterPro" id="IPR002818">
    <property type="entry name" value="DJ-1/PfpI"/>
</dbReference>
<dbReference type="AlphaFoldDB" id="A0AAE3KBJ5"/>
<dbReference type="SUPFAM" id="SSF52317">
    <property type="entry name" value="Class I glutamine amidotransferase-like"/>
    <property type="match status" value="1"/>
</dbReference>
<sequence>MSANEQLDVAIVVFDDVEVLDVCGPFEVFSVAGFVEDRKPFSVRLVAAENNTVYARNGLKLLPDCTYSDCPVPDILVVPGGPGARPQSRDPHLLTFLQQMAPQVRTVLSVCTGALIMGRAGLLDNQPATTHHRAIQELQDAAPSAQIQTQVRYLRSGNMILSGGVAAGIDAALEVVADYCGPELAKSTAHYMEFPWNRNGEAY</sequence>
<gene>
    <name evidence="2" type="ORF">J2T57_001977</name>
</gene>
<dbReference type="PANTHER" id="PTHR43130:SF3">
    <property type="entry name" value="HTH-TYPE TRANSCRIPTIONAL REGULATOR RV1931C"/>
    <property type="match status" value="1"/>
</dbReference>
<dbReference type="RefSeq" id="WP_253477322.1">
    <property type="nucleotide sequence ID" value="NZ_JALJXV010000004.1"/>
</dbReference>
<dbReference type="InterPro" id="IPR029062">
    <property type="entry name" value="Class_I_gatase-like"/>
</dbReference>
<dbReference type="Gene3D" id="3.40.50.880">
    <property type="match status" value="1"/>
</dbReference>
<dbReference type="Proteomes" id="UP001205843">
    <property type="component" value="Unassembled WGS sequence"/>
</dbReference>
<comment type="caution">
    <text evidence="2">The sequence shown here is derived from an EMBL/GenBank/DDBJ whole genome shotgun (WGS) entry which is preliminary data.</text>
</comment>
<accession>A0AAE3KBJ5</accession>
<organism evidence="2 3">
    <name type="scientific">Natronocella acetinitrilica</name>
    <dbReference type="NCBI Taxonomy" id="414046"/>
    <lineage>
        <taxon>Bacteria</taxon>
        <taxon>Pseudomonadati</taxon>
        <taxon>Pseudomonadota</taxon>
        <taxon>Gammaproteobacteria</taxon>
        <taxon>Chromatiales</taxon>
        <taxon>Ectothiorhodospiraceae</taxon>
        <taxon>Natronocella</taxon>
    </lineage>
</organism>